<dbReference type="AlphaFoldDB" id="A0A6J4TH33"/>
<proteinExistence type="predicted"/>
<organism evidence="1">
    <name type="scientific">uncultured Sphingomonadaceae bacterium</name>
    <dbReference type="NCBI Taxonomy" id="169976"/>
    <lineage>
        <taxon>Bacteria</taxon>
        <taxon>Pseudomonadati</taxon>
        <taxon>Pseudomonadota</taxon>
        <taxon>Alphaproteobacteria</taxon>
        <taxon>Sphingomonadales</taxon>
        <taxon>Sphingomonadaceae</taxon>
        <taxon>environmental samples</taxon>
    </lineage>
</organism>
<gene>
    <name evidence="1" type="ORF">AVDCRST_MAG91-2322</name>
</gene>
<sequence length="65" mass="6740">MGEQPVIETVPSDVAAQTSARPLSRRVLCGGLFGVRGTKLAIPTFLQAAAADQATISKAKEDVLS</sequence>
<dbReference type="EMBL" id="CADCVX010000423">
    <property type="protein sequence ID" value="CAA9523155.1"/>
    <property type="molecule type" value="Genomic_DNA"/>
</dbReference>
<evidence type="ECO:0000313" key="1">
    <source>
        <dbReference type="EMBL" id="CAA9523155.1"/>
    </source>
</evidence>
<accession>A0A6J4TH33</accession>
<name>A0A6J4TH33_9SPHN</name>
<reference evidence="1" key="1">
    <citation type="submission" date="2020-02" db="EMBL/GenBank/DDBJ databases">
        <authorList>
            <person name="Meier V. D."/>
        </authorList>
    </citation>
    <scope>NUCLEOTIDE SEQUENCE</scope>
    <source>
        <strain evidence="1">AVDCRST_MAG91</strain>
    </source>
</reference>
<protein>
    <submittedName>
        <fullName evidence="1">Uncharacterized protein</fullName>
    </submittedName>
</protein>